<comment type="caution">
    <text evidence="1">The sequence shown here is derived from an EMBL/GenBank/DDBJ whole genome shotgun (WGS) entry which is preliminary data.</text>
</comment>
<dbReference type="RefSeq" id="WP_162531661.1">
    <property type="nucleotide sequence ID" value="NZ_BSAT01000021.1"/>
</dbReference>
<dbReference type="EMBL" id="CVVU01000109">
    <property type="protein sequence ID" value="CRO50048.1"/>
    <property type="molecule type" value="Genomic_DNA"/>
</dbReference>
<accession>A0A9P1VUA9</accession>
<evidence type="ECO:0000313" key="2">
    <source>
        <dbReference type="Proteomes" id="UP000045039"/>
    </source>
</evidence>
<organism evidence="1 2">
    <name type="scientific">Pseudomonas aeruginosa</name>
    <dbReference type="NCBI Taxonomy" id="287"/>
    <lineage>
        <taxon>Bacteria</taxon>
        <taxon>Pseudomonadati</taxon>
        <taxon>Pseudomonadota</taxon>
        <taxon>Gammaproteobacteria</taxon>
        <taxon>Pseudomonadales</taxon>
        <taxon>Pseudomonadaceae</taxon>
        <taxon>Pseudomonas</taxon>
    </lineage>
</organism>
<gene>
    <name evidence="1" type="ORF">PAERUG_P19_London_7_VIM_2_05_10_01770</name>
</gene>
<reference evidence="2" key="1">
    <citation type="submission" date="2015-06" db="EMBL/GenBank/DDBJ databases">
        <authorList>
            <person name="Radhakrishnan Rajesh"/>
            <person name="Underwood Anthony"/>
            <person name="Al-Shahib Ali"/>
        </authorList>
    </citation>
    <scope>NUCLEOTIDE SEQUENCE [LARGE SCALE GENOMIC DNA]</scope>
    <source>
        <strain evidence="2">P19_London_7_VIM_2_05_10</strain>
    </source>
</reference>
<name>A0A9P1VUA9_PSEAI</name>
<evidence type="ECO:0000313" key="1">
    <source>
        <dbReference type="EMBL" id="CRO50048.1"/>
    </source>
</evidence>
<sequence length="53" mass="5770">MAKADHRAVTPRTERFATVAADSIAPGVPGLFLLKTTLLTVVECNTKFHFINV</sequence>
<dbReference type="AlphaFoldDB" id="A0A9P1VUA9"/>
<protein>
    <submittedName>
        <fullName evidence="1">Uncharacterized protein</fullName>
    </submittedName>
</protein>
<proteinExistence type="predicted"/>
<dbReference type="Proteomes" id="UP000045039">
    <property type="component" value="Unassembled WGS sequence"/>
</dbReference>